<dbReference type="Pfam" id="PF08511">
    <property type="entry name" value="COQ9"/>
    <property type="match status" value="1"/>
</dbReference>
<dbReference type="GO" id="GO:0005743">
    <property type="term" value="C:mitochondrial inner membrane"/>
    <property type="evidence" value="ECO:0007669"/>
    <property type="project" value="TreeGrafter"/>
</dbReference>
<evidence type="ECO:0000313" key="11">
    <source>
        <dbReference type="Proteomes" id="UP000268321"/>
    </source>
</evidence>
<evidence type="ECO:0000256" key="8">
    <source>
        <dbReference type="RuleBase" id="RU366063"/>
    </source>
</evidence>
<gene>
    <name evidence="10" type="ORF">METBISCDRAFT_31634</name>
</gene>
<sequence length="249" mass="28282">MFKTVYNCSFSSKSSRAYHSTSHPSSNILVNKNSPQGLLFSKAVERIPALGFTKDAINAAVADLGYLDSIQSAVSATSPHSQAYLLVLFWLKYQRQNLYDHVLQKDTKFHAIGDEYARVSYLLQQRLQYNKPVINHLTDALSHLVLPYNWKLSLEELHNLSDDIAFYAGDESNDSAWYAKRFHLSTIFIKSELFMLLDSSPNFERTKQFVDESVASMKTLGYAYSSVEQWTAFNAISLINLIKSQLTRG</sequence>
<accession>A0A4P9Z9T1</accession>
<dbReference type="AlphaFoldDB" id="A0A4P9Z9T1"/>
<evidence type="ECO:0000256" key="5">
    <source>
        <dbReference type="ARBA" id="ARBA00022946"/>
    </source>
</evidence>
<evidence type="ECO:0000256" key="4">
    <source>
        <dbReference type="ARBA" id="ARBA00022688"/>
    </source>
</evidence>
<comment type="function">
    <text evidence="8">Membrane-associated protein that warps the membrane surface to access and bind aromatic isoprenes with high specificity, including ubiquinone (CoQ) isoprene intermediates and presents them directly to Coq7, therefore facilitating the Coq7-mediated hydroxylase step. Participates in the biosynthesis of coenzyme Q, also named ubiquinone, an essential lipid-soluble electron transporter for aerobic cellular respiration.</text>
</comment>
<comment type="similarity">
    <text evidence="3 8">Belongs to the COQ9 family.</text>
</comment>
<comment type="subcellular location">
    <subcellularLocation>
        <location evidence="1 8">Mitochondrion</location>
    </subcellularLocation>
</comment>
<dbReference type="GO" id="GO:0006744">
    <property type="term" value="P:ubiquinone biosynthetic process"/>
    <property type="evidence" value="ECO:0007669"/>
    <property type="project" value="UniProtKB-UniRule"/>
</dbReference>
<dbReference type="PANTHER" id="PTHR21427">
    <property type="entry name" value="UBIQUINONE BIOSYNTHESIS PROTEIN COQ9, MITOCHONDRIAL"/>
    <property type="match status" value="1"/>
</dbReference>
<dbReference type="NCBIfam" id="TIGR02396">
    <property type="entry name" value="diverge_rpsU"/>
    <property type="match status" value="1"/>
</dbReference>
<keyword evidence="10" id="KW-0830">Ubiquinone</keyword>
<dbReference type="OrthoDB" id="619536at2759"/>
<dbReference type="GO" id="GO:0008289">
    <property type="term" value="F:lipid binding"/>
    <property type="evidence" value="ECO:0007669"/>
    <property type="project" value="UniProtKB-UniRule"/>
</dbReference>
<evidence type="ECO:0000256" key="2">
    <source>
        <dbReference type="ARBA" id="ARBA00004749"/>
    </source>
</evidence>
<evidence type="ECO:0000256" key="6">
    <source>
        <dbReference type="ARBA" id="ARBA00023121"/>
    </source>
</evidence>
<evidence type="ECO:0000256" key="7">
    <source>
        <dbReference type="ARBA" id="ARBA00023128"/>
    </source>
</evidence>
<dbReference type="PANTHER" id="PTHR21427:SF19">
    <property type="entry name" value="UBIQUINONE BIOSYNTHESIS PROTEIN COQ9, MITOCHONDRIAL"/>
    <property type="match status" value="1"/>
</dbReference>
<comment type="pathway">
    <text evidence="2 8">Cofactor biosynthesis; ubiquinone biosynthesis.</text>
</comment>
<dbReference type="Proteomes" id="UP000268321">
    <property type="component" value="Unassembled WGS sequence"/>
</dbReference>
<organism evidence="10 11">
    <name type="scientific">Metschnikowia bicuspidata</name>
    <dbReference type="NCBI Taxonomy" id="27322"/>
    <lineage>
        <taxon>Eukaryota</taxon>
        <taxon>Fungi</taxon>
        <taxon>Dikarya</taxon>
        <taxon>Ascomycota</taxon>
        <taxon>Saccharomycotina</taxon>
        <taxon>Pichiomycetes</taxon>
        <taxon>Metschnikowiaceae</taxon>
        <taxon>Metschnikowia</taxon>
    </lineage>
</organism>
<keyword evidence="4 8" id="KW-0831">Ubiquinone biosynthesis</keyword>
<keyword evidence="5" id="KW-0809">Transit peptide</keyword>
<keyword evidence="11" id="KW-1185">Reference proteome</keyword>
<dbReference type="InterPro" id="IPR012762">
    <property type="entry name" value="Ubiq_biosynth_COQ9"/>
</dbReference>
<feature type="domain" description="COQ9 C-terminal" evidence="9">
    <location>
        <begin position="152"/>
        <end position="220"/>
    </location>
</feature>
<keyword evidence="7 8" id="KW-0496">Mitochondrion</keyword>
<evidence type="ECO:0000256" key="1">
    <source>
        <dbReference type="ARBA" id="ARBA00004173"/>
    </source>
</evidence>
<dbReference type="EMBL" id="ML004484">
    <property type="protein sequence ID" value="RKP29515.1"/>
    <property type="molecule type" value="Genomic_DNA"/>
</dbReference>
<keyword evidence="6 8" id="KW-0446">Lipid-binding</keyword>
<evidence type="ECO:0000256" key="3">
    <source>
        <dbReference type="ARBA" id="ARBA00010766"/>
    </source>
</evidence>
<evidence type="ECO:0000313" key="10">
    <source>
        <dbReference type="EMBL" id="RKP29515.1"/>
    </source>
</evidence>
<protein>
    <recommendedName>
        <fullName evidence="8">Ubiquinone biosynthesis protein</fullName>
    </recommendedName>
</protein>
<dbReference type="UniPathway" id="UPA00232"/>
<name>A0A4P9Z9T1_9ASCO</name>
<evidence type="ECO:0000259" key="9">
    <source>
        <dbReference type="Pfam" id="PF08511"/>
    </source>
</evidence>
<dbReference type="InterPro" id="IPR013718">
    <property type="entry name" value="COQ9_C"/>
</dbReference>
<reference evidence="11" key="1">
    <citation type="journal article" date="2018" name="Nat. Microbiol.">
        <title>Leveraging single-cell genomics to expand the fungal tree of life.</title>
        <authorList>
            <person name="Ahrendt S.R."/>
            <person name="Quandt C.A."/>
            <person name="Ciobanu D."/>
            <person name="Clum A."/>
            <person name="Salamov A."/>
            <person name="Andreopoulos B."/>
            <person name="Cheng J.F."/>
            <person name="Woyke T."/>
            <person name="Pelin A."/>
            <person name="Henrissat B."/>
            <person name="Reynolds N.K."/>
            <person name="Benny G.L."/>
            <person name="Smith M.E."/>
            <person name="James T.Y."/>
            <person name="Grigoriev I.V."/>
        </authorList>
    </citation>
    <scope>NUCLEOTIDE SEQUENCE [LARGE SCALE GENOMIC DNA]</scope>
    <source>
        <strain evidence="11">Baker2002</strain>
    </source>
</reference>
<proteinExistence type="inferred from homology"/>